<feature type="chain" id="PRO_5046988063" evidence="1">
    <location>
        <begin position="26"/>
        <end position="710"/>
    </location>
</feature>
<proteinExistence type="predicted"/>
<evidence type="ECO:0000256" key="1">
    <source>
        <dbReference type="SAM" id="SignalP"/>
    </source>
</evidence>
<sequence>MNKLTLPVAALLVAGLACTGGTASAQTPPAKVAASGITASVAADGSYQLHTTQPAAWTFTGGVGHPVTSQSNASGSDAVGPYQEIDFAYTDSVRRTASIRVYQNTPVVLFSATNTTSAANTGTPFPSLAAPALPYHESFQDAAWSPYQFNGSVAHDSPLLTFDAQNHGYLISAADNFAVANLTRSSSNTVAAGIISGVSTLPANFTHRTVLALGDGVNNTYGTWGSALMALGGKHTIANDANATLNKLGYWTDNGATYYYNYDTSKGYAGTLTAVAQDFASRGIPLGYMQLDSWWYPKGSSNSWQGNGTNRGGEYTYRAAPDLFPGGLAAFQKQVNLPLITHARWIDPSSPYHGQYSMSGSVITDPNFWNSTMSYLANSGVVTYEQDWLSADAQPHYNLSDPNAFLGNMAHSAAADNVTLQYCMALPWNNLQSTQYQNLQTTRVSLDRFDRSKWDTFLFDSRMAGALGEWPWTDVFMSTETNNLVLSTLSGGMVGVGDAIGKESVSNLAKTVRGDGVIVKPDVSLVPLDSVYPAVAQNSSAPMVAGTYTDHNGLRDGYVFAYARNNGSQAVGFSPSNVGVAGDAYVYNYFTGTGKIVPAGGTFTDTVNSGSYYVIAPVGQSGIAFLGDAGKFVSLGGKRISQLSDNGTVHATVAFASSEKSVTLHGYAPSAPQVTATDGSAGTVSYNASTHLFTVSVTPGGDHNAVIAVS</sequence>
<evidence type="ECO:0000313" key="2">
    <source>
        <dbReference type="EMBL" id="MFC0542783.1"/>
    </source>
</evidence>
<dbReference type="EMBL" id="JBHLUD010000004">
    <property type="protein sequence ID" value="MFC0542783.1"/>
    <property type="molecule type" value="Genomic_DNA"/>
</dbReference>
<evidence type="ECO:0000313" key="3">
    <source>
        <dbReference type="Proteomes" id="UP001589810"/>
    </source>
</evidence>
<dbReference type="InterPro" id="IPR017853">
    <property type="entry name" value="GH"/>
</dbReference>
<feature type="signal peptide" evidence="1">
    <location>
        <begin position="1"/>
        <end position="25"/>
    </location>
</feature>
<dbReference type="Proteomes" id="UP001589810">
    <property type="component" value="Unassembled WGS sequence"/>
</dbReference>
<comment type="caution">
    <text evidence="2">The sequence shown here is derived from an EMBL/GenBank/DDBJ whole genome shotgun (WGS) entry which is preliminary data.</text>
</comment>
<gene>
    <name evidence="2" type="ORF">ACFFH7_14895</name>
</gene>
<protein>
    <submittedName>
        <fullName evidence="2">Uncharacterized protein</fullName>
    </submittedName>
</protein>
<accession>A0ABV6MR47</accession>
<name>A0ABV6MR47_9PSEU</name>
<organism evidence="2 3">
    <name type="scientific">Kutzneria chonburiensis</name>
    <dbReference type="NCBI Taxonomy" id="1483604"/>
    <lineage>
        <taxon>Bacteria</taxon>
        <taxon>Bacillati</taxon>
        <taxon>Actinomycetota</taxon>
        <taxon>Actinomycetes</taxon>
        <taxon>Pseudonocardiales</taxon>
        <taxon>Pseudonocardiaceae</taxon>
        <taxon>Kutzneria</taxon>
    </lineage>
</organism>
<dbReference type="RefSeq" id="WP_273941198.1">
    <property type="nucleotide sequence ID" value="NZ_CP097263.1"/>
</dbReference>
<reference evidence="2 3" key="1">
    <citation type="submission" date="2024-09" db="EMBL/GenBank/DDBJ databases">
        <authorList>
            <person name="Sun Q."/>
            <person name="Mori K."/>
        </authorList>
    </citation>
    <scope>NUCLEOTIDE SEQUENCE [LARGE SCALE GENOMIC DNA]</scope>
    <source>
        <strain evidence="2 3">TBRC 1432</strain>
    </source>
</reference>
<keyword evidence="1" id="KW-0732">Signal</keyword>
<dbReference type="PROSITE" id="PS51257">
    <property type="entry name" value="PROKAR_LIPOPROTEIN"/>
    <property type="match status" value="1"/>
</dbReference>
<dbReference type="SUPFAM" id="SSF51445">
    <property type="entry name" value="(Trans)glycosidases"/>
    <property type="match status" value="1"/>
</dbReference>
<keyword evidence="3" id="KW-1185">Reference proteome</keyword>